<dbReference type="Pfam" id="PF14111">
    <property type="entry name" value="DUF4283"/>
    <property type="match status" value="1"/>
</dbReference>
<dbReference type="PANTHER" id="PTHR31286">
    <property type="entry name" value="GLYCINE-RICH CELL WALL STRUCTURAL PROTEIN 1.8-LIKE"/>
    <property type="match status" value="1"/>
</dbReference>
<evidence type="ECO:0000313" key="5">
    <source>
        <dbReference type="Proteomes" id="UP000813463"/>
    </source>
</evidence>
<dbReference type="GeneID" id="130469650"/>
<evidence type="ECO:0000259" key="2">
    <source>
        <dbReference type="Pfam" id="PF00078"/>
    </source>
</evidence>
<dbReference type="InterPro" id="IPR043502">
    <property type="entry name" value="DNA/RNA_pol_sf"/>
</dbReference>
<name>A0ABM3RHF0_SPIOL</name>
<dbReference type="SUPFAM" id="SSF56219">
    <property type="entry name" value="DNase I-like"/>
    <property type="match status" value="1"/>
</dbReference>
<feature type="region of interest" description="Disordered" evidence="1">
    <location>
        <begin position="1"/>
        <end position="57"/>
    </location>
</feature>
<dbReference type="CDD" id="cd01650">
    <property type="entry name" value="RT_nLTR_like"/>
    <property type="match status" value="1"/>
</dbReference>
<dbReference type="Gene3D" id="3.60.10.10">
    <property type="entry name" value="Endonuclease/exonuclease/phosphatase"/>
    <property type="match status" value="1"/>
</dbReference>
<dbReference type="Pfam" id="PF03372">
    <property type="entry name" value="Exo_endo_phos"/>
    <property type="match status" value="1"/>
</dbReference>
<dbReference type="InterPro" id="IPR036691">
    <property type="entry name" value="Endo/exonu/phosph_ase_sf"/>
</dbReference>
<feature type="domain" description="Endonuclease/exonuclease/phosphatase" evidence="3">
    <location>
        <begin position="519"/>
        <end position="636"/>
    </location>
</feature>
<sequence length="1013" mass="115129">MARPRKQGQKSGKKNGKTKSDDQAATMKPNTRAQAKEPSPPTMVEAAISESSNSYPDDEVLIENPILTPKSSLKELQHIASVQHDFNVWLNGLSQGMDARSHFRNSDGNCLNNEQPETDHTLIQPIDHILHPIEQNTDNLHKPPVQIDLDDIVDEVNFWQSAIVCYVIGANPPQHVMDGYVHRVWGKMGVDKVSLIGRGIYLVRFLTMENCEKVLKGGPQFFDSKPLIIKPWSQDVNCAKETIKTLPIWIKLPGLDVKYWGEKSLYKIAGQIGSPIKVDQATQYRDKLLFAKVLVDVQLDQQFPTTIQFVNEKGMIVNQQVEYDWIPLVCSVCKGIGHKADACKHNKKQTQFKKVWVMKTKPVNAPTTVVAPAATQQAPHTHTPDEEGFTLANGFSKQKCQELRPVQTRNSFHIQHEVEDGVTSASHKGTGSTVNGSLDRGRNKQLEVRKFLSTHQIKLFSFLETKVKAPKLGALYLTVCPNWCFTTNICHNASGRIILGWDPAVFDVDIRDMSSEYTHCYITPRGTNLAFFGTFIYGMSDKKGREMLWDNLIGLANTIHDPWVIMGDFNSIMSMEDRVGTPVRFAEIQPMRDCMASCNLQEIKTVGRHYTWTNKQEGSNRVFSRIDRVLANPLWEDTFLTAEATFLPEDTFDHCPMVLSCYRTSHIKKPFRFYNMWTSAEGFLPLIQQNWDKKIHGCHMYKVLQKLKWIKNDLKVLNKAGFSSVEATSIKYHQEFIQAQNALHSDPTNNDLATNEKLAGEKYKKAQANYLSYLSQTAKIQWLALGDENSKLFHMSIKQRRKQNKINFIHNAAGEWIQSYEGVQEAFSQFYSSLFCVTKEDRSHVNPIVVDQGTRLTKHHRNLLHCDFQECDIKNFFLTGKILKEINITSISLVPKVTVPASVGDFRPIACCSVLYKCISKLLCKKLSQVLPDIISPTQGAFVAGRSILHNVLICQDLIKHYNRRNTRPSCLMKLDLKKAFDTVEWKFIEEVMLELGFSTFFVDLIMTCLSTT</sequence>
<dbReference type="Pfam" id="PF00078">
    <property type="entry name" value="RVT_1"/>
    <property type="match status" value="1"/>
</dbReference>
<dbReference type="InterPro" id="IPR005135">
    <property type="entry name" value="Endo/exonuclease/phosphatase"/>
</dbReference>
<keyword evidence="5" id="KW-1185">Reference proteome</keyword>
<gene>
    <name evidence="6" type="primary">LOC130469650</name>
</gene>
<reference evidence="5" key="1">
    <citation type="journal article" date="2021" name="Nat. Commun.">
        <title>Genomic analyses provide insights into spinach domestication and the genetic basis of agronomic traits.</title>
        <authorList>
            <person name="Cai X."/>
            <person name="Sun X."/>
            <person name="Xu C."/>
            <person name="Sun H."/>
            <person name="Wang X."/>
            <person name="Ge C."/>
            <person name="Zhang Z."/>
            <person name="Wang Q."/>
            <person name="Fei Z."/>
            <person name="Jiao C."/>
            <person name="Wang Q."/>
        </authorList>
    </citation>
    <scope>NUCLEOTIDE SEQUENCE [LARGE SCALE GENOMIC DNA]</scope>
    <source>
        <strain evidence="5">cv. Varoflay</strain>
    </source>
</reference>
<dbReference type="PANTHER" id="PTHR31286:SF165">
    <property type="entry name" value="DUF4283 DOMAIN-CONTAINING PROTEIN"/>
    <property type="match status" value="1"/>
</dbReference>
<feature type="domain" description="Reverse transcriptase" evidence="2">
    <location>
        <begin position="898"/>
        <end position="1000"/>
    </location>
</feature>
<feature type="domain" description="DUF4283" evidence="4">
    <location>
        <begin position="158"/>
        <end position="239"/>
    </location>
</feature>
<feature type="compositionally biased region" description="Basic residues" evidence="1">
    <location>
        <begin position="1"/>
        <end position="17"/>
    </location>
</feature>
<proteinExistence type="predicted"/>
<dbReference type="SUPFAM" id="SSF56672">
    <property type="entry name" value="DNA/RNA polymerases"/>
    <property type="match status" value="1"/>
</dbReference>
<evidence type="ECO:0000256" key="1">
    <source>
        <dbReference type="SAM" id="MobiDB-lite"/>
    </source>
</evidence>
<evidence type="ECO:0000313" key="6">
    <source>
        <dbReference type="RefSeq" id="XP_056695032.1"/>
    </source>
</evidence>
<accession>A0ABM3RHF0</accession>
<organism evidence="5 6">
    <name type="scientific">Spinacia oleracea</name>
    <name type="common">Spinach</name>
    <dbReference type="NCBI Taxonomy" id="3562"/>
    <lineage>
        <taxon>Eukaryota</taxon>
        <taxon>Viridiplantae</taxon>
        <taxon>Streptophyta</taxon>
        <taxon>Embryophyta</taxon>
        <taxon>Tracheophyta</taxon>
        <taxon>Spermatophyta</taxon>
        <taxon>Magnoliopsida</taxon>
        <taxon>eudicotyledons</taxon>
        <taxon>Gunneridae</taxon>
        <taxon>Pentapetalae</taxon>
        <taxon>Caryophyllales</taxon>
        <taxon>Chenopodiaceae</taxon>
        <taxon>Chenopodioideae</taxon>
        <taxon>Anserineae</taxon>
        <taxon>Spinacia</taxon>
    </lineage>
</organism>
<dbReference type="InterPro" id="IPR000477">
    <property type="entry name" value="RT_dom"/>
</dbReference>
<evidence type="ECO:0008006" key="7">
    <source>
        <dbReference type="Google" id="ProtNLM"/>
    </source>
</evidence>
<dbReference type="RefSeq" id="XP_056695032.1">
    <property type="nucleotide sequence ID" value="XM_056839054.1"/>
</dbReference>
<protein>
    <recommendedName>
        <fullName evidence="7">Reverse transcriptase domain-containing protein</fullName>
    </recommendedName>
</protein>
<dbReference type="InterPro" id="IPR025558">
    <property type="entry name" value="DUF4283"/>
</dbReference>
<dbReference type="Proteomes" id="UP000813463">
    <property type="component" value="Chromosome 3"/>
</dbReference>
<reference evidence="6" key="2">
    <citation type="submission" date="2025-08" db="UniProtKB">
        <authorList>
            <consortium name="RefSeq"/>
        </authorList>
    </citation>
    <scope>IDENTIFICATION</scope>
    <source>
        <tissue evidence="6">Leaf</tissue>
    </source>
</reference>
<evidence type="ECO:0000259" key="4">
    <source>
        <dbReference type="Pfam" id="PF14111"/>
    </source>
</evidence>
<dbReference type="InterPro" id="IPR040256">
    <property type="entry name" value="At4g02000-like"/>
</dbReference>
<evidence type="ECO:0000259" key="3">
    <source>
        <dbReference type="Pfam" id="PF03372"/>
    </source>
</evidence>